<organism evidence="5 6">
    <name type="scientific">Actinomadura spongiicola</name>
    <dbReference type="NCBI Taxonomy" id="2303421"/>
    <lineage>
        <taxon>Bacteria</taxon>
        <taxon>Bacillati</taxon>
        <taxon>Actinomycetota</taxon>
        <taxon>Actinomycetes</taxon>
        <taxon>Streptosporangiales</taxon>
        <taxon>Thermomonosporaceae</taxon>
        <taxon>Actinomadura</taxon>
    </lineage>
</organism>
<dbReference type="PROSITE" id="PS01124">
    <property type="entry name" value="HTH_ARAC_FAMILY_2"/>
    <property type="match status" value="1"/>
</dbReference>
<dbReference type="SMART" id="SM00342">
    <property type="entry name" value="HTH_ARAC"/>
    <property type="match status" value="1"/>
</dbReference>
<dbReference type="InterPro" id="IPR009057">
    <property type="entry name" value="Homeodomain-like_sf"/>
</dbReference>
<evidence type="ECO:0000259" key="4">
    <source>
        <dbReference type="PROSITE" id="PS01124"/>
    </source>
</evidence>
<keyword evidence="1" id="KW-0805">Transcription regulation</keyword>
<evidence type="ECO:0000256" key="3">
    <source>
        <dbReference type="ARBA" id="ARBA00023163"/>
    </source>
</evidence>
<dbReference type="OrthoDB" id="9799345at2"/>
<sequence>MTTLRLTTDDLPPTDRFPYWYDVALSTQVPCYLRNPKVADFHASLDAVNLGEVQISQLKGAPMQSFRTAKLIRSGDTERYELFFVLHGTIGIATKDHRSMLEPGQSVLLDTHRPAEGWQESRYGRVLMVGFPRTALRLPTRAIDDMIPGSLDVRTGLGAVLLSHLQQVLRQADTYTNADRSALAKTTLDLTAAAFAHRLDIENTVNNATRRKVLLAEIYHFIDQQLADPNLSPAAIAAAHRISVRYLYKLFESEDMTIGAWIRRQRLQRCHRDLADPLLAARPVHAIAARWGIIDRAHFTRIFRTAYGMTPGEFRQTVHSATG</sequence>
<keyword evidence="6" id="KW-1185">Reference proteome</keyword>
<protein>
    <submittedName>
        <fullName evidence="5">Helix-turn-helix domain-containing protein</fullName>
    </submittedName>
</protein>
<dbReference type="InterPro" id="IPR018060">
    <property type="entry name" value="HTH_AraC"/>
</dbReference>
<dbReference type="AlphaFoldDB" id="A0A372G9L5"/>
<dbReference type="InterPro" id="IPR050204">
    <property type="entry name" value="AraC_XylS_family_regulators"/>
</dbReference>
<dbReference type="GO" id="GO:0003700">
    <property type="term" value="F:DNA-binding transcription factor activity"/>
    <property type="evidence" value="ECO:0007669"/>
    <property type="project" value="InterPro"/>
</dbReference>
<dbReference type="EMBL" id="QVNQ01000010">
    <property type="protein sequence ID" value="RFS82088.1"/>
    <property type="molecule type" value="Genomic_DNA"/>
</dbReference>
<dbReference type="GO" id="GO:0043565">
    <property type="term" value="F:sequence-specific DNA binding"/>
    <property type="evidence" value="ECO:0007669"/>
    <property type="project" value="InterPro"/>
</dbReference>
<comment type="caution">
    <text evidence="5">The sequence shown here is derived from an EMBL/GenBank/DDBJ whole genome shotgun (WGS) entry which is preliminary data.</text>
</comment>
<dbReference type="PANTHER" id="PTHR46796:SF6">
    <property type="entry name" value="ARAC SUBFAMILY"/>
    <property type="match status" value="1"/>
</dbReference>
<proteinExistence type="predicted"/>
<evidence type="ECO:0000256" key="1">
    <source>
        <dbReference type="ARBA" id="ARBA00023015"/>
    </source>
</evidence>
<dbReference type="InterPro" id="IPR035418">
    <property type="entry name" value="AraC-bd_2"/>
</dbReference>
<dbReference type="PANTHER" id="PTHR46796">
    <property type="entry name" value="HTH-TYPE TRANSCRIPTIONAL ACTIVATOR RHAS-RELATED"/>
    <property type="match status" value="1"/>
</dbReference>
<evidence type="ECO:0000256" key="2">
    <source>
        <dbReference type="ARBA" id="ARBA00023125"/>
    </source>
</evidence>
<feature type="domain" description="HTH araC/xylS-type" evidence="4">
    <location>
        <begin position="216"/>
        <end position="317"/>
    </location>
</feature>
<keyword evidence="2" id="KW-0238">DNA-binding</keyword>
<accession>A0A372G9L5</accession>
<dbReference type="Gene3D" id="1.10.10.60">
    <property type="entry name" value="Homeodomain-like"/>
    <property type="match status" value="1"/>
</dbReference>
<dbReference type="RefSeq" id="WP_117403159.1">
    <property type="nucleotide sequence ID" value="NZ_QVNQ01000010.1"/>
</dbReference>
<keyword evidence="3" id="KW-0804">Transcription</keyword>
<name>A0A372G9L5_9ACTN</name>
<evidence type="ECO:0000313" key="6">
    <source>
        <dbReference type="Proteomes" id="UP000262882"/>
    </source>
</evidence>
<evidence type="ECO:0000313" key="5">
    <source>
        <dbReference type="EMBL" id="RFS82088.1"/>
    </source>
</evidence>
<dbReference type="SUPFAM" id="SSF46689">
    <property type="entry name" value="Homeodomain-like"/>
    <property type="match status" value="1"/>
</dbReference>
<dbReference type="Proteomes" id="UP000262882">
    <property type="component" value="Unassembled WGS sequence"/>
</dbReference>
<gene>
    <name evidence="5" type="ORF">D0T12_27970</name>
</gene>
<reference evidence="5 6" key="1">
    <citation type="submission" date="2018-08" db="EMBL/GenBank/DDBJ databases">
        <title>Actinomadura spongicola sp. nov., isolated from marine sponge Leucetta chagosensis.</title>
        <authorList>
            <person name="Li L."/>
            <person name="Lin H.W."/>
        </authorList>
    </citation>
    <scope>NUCLEOTIDE SEQUENCE [LARGE SCALE GENOMIC DNA]</scope>
    <source>
        <strain evidence="5 6">LHW52907</strain>
    </source>
</reference>
<dbReference type="Pfam" id="PF14525">
    <property type="entry name" value="AraC_binding_2"/>
    <property type="match status" value="1"/>
</dbReference>
<dbReference type="Pfam" id="PF12833">
    <property type="entry name" value="HTH_18"/>
    <property type="match status" value="1"/>
</dbReference>